<keyword evidence="2" id="KW-1185">Reference proteome</keyword>
<protein>
    <submittedName>
        <fullName evidence="1">Uncharacterized protein</fullName>
    </submittedName>
</protein>
<dbReference type="Proteomes" id="UP000478052">
    <property type="component" value="Unassembled WGS sequence"/>
</dbReference>
<sequence>MVQLASLRFVKRILFDFNLISPQKALFYSLGRPLLEYGSDLQDSHAASNNAMIDLVQRHFLSYAGLVLNIPHPLHKYSPILPS</sequence>
<dbReference type="AlphaFoldDB" id="A0A6G0YIC6"/>
<accession>A0A6G0YIC6</accession>
<name>A0A6G0YIC6_APHCR</name>
<evidence type="ECO:0000313" key="1">
    <source>
        <dbReference type="EMBL" id="KAF0756157.1"/>
    </source>
</evidence>
<proteinExistence type="predicted"/>
<reference evidence="1 2" key="1">
    <citation type="submission" date="2019-08" db="EMBL/GenBank/DDBJ databases">
        <title>Whole genome of Aphis craccivora.</title>
        <authorList>
            <person name="Voronova N.V."/>
            <person name="Shulinski R.S."/>
            <person name="Bandarenka Y.V."/>
            <person name="Zhorov D.G."/>
            <person name="Warner D."/>
        </authorList>
    </citation>
    <scope>NUCLEOTIDE SEQUENCE [LARGE SCALE GENOMIC DNA]</scope>
    <source>
        <strain evidence="1">180601</strain>
        <tissue evidence="1">Whole Body</tissue>
    </source>
</reference>
<comment type="caution">
    <text evidence="1">The sequence shown here is derived from an EMBL/GenBank/DDBJ whole genome shotgun (WGS) entry which is preliminary data.</text>
</comment>
<gene>
    <name evidence="1" type="ORF">FWK35_00021385</name>
</gene>
<dbReference type="EMBL" id="VUJU01003926">
    <property type="protein sequence ID" value="KAF0756157.1"/>
    <property type="molecule type" value="Genomic_DNA"/>
</dbReference>
<organism evidence="1 2">
    <name type="scientific">Aphis craccivora</name>
    <name type="common">Cowpea aphid</name>
    <dbReference type="NCBI Taxonomy" id="307492"/>
    <lineage>
        <taxon>Eukaryota</taxon>
        <taxon>Metazoa</taxon>
        <taxon>Ecdysozoa</taxon>
        <taxon>Arthropoda</taxon>
        <taxon>Hexapoda</taxon>
        <taxon>Insecta</taxon>
        <taxon>Pterygota</taxon>
        <taxon>Neoptera</taxon>
        <taxon>Paraneoptera</taxon>
        <taxon>Hemiptera</taxon>
        <taxon>Sternorrhyncha</taxon>
        <taxon>Aphidomorpha</taxon>
        <taxon>Aphidoidea</taxon>
        <taxon>Aphididae</taxon>
        <taxon>Aphidini</taxon>
        <taxon>Aphis</taxon>
        <taxon>Aphis</taxon>
    </lineage>
</organism>
<evidence type="ECO:0000313" key="2">
    <source>
        <dbReference type="Proteomes" id="UP000478052"/>
    </source>
</evidence>